<dbReference type="KEGG" id="psyo:PB01_10615"/>
<organism evidence="1 2">
    <name type="scientific">Psychrobacillus glaciei</name>
    <dbReference type="NCBI Taxonomy" id="2283160"/>
    <lineage>
        <taxon>Bacteria</taxon>
        <taxon>Bacillati</taxon>
        <taxon>Bacillota</taxon>
        <taxon>Bacilli</taxon>
        <taxon>Bacillales</taxon>
        <taxon>Bacillaceae</taxon>
        <taxon>Psychrobacillus</taxon>
    </lineage>
</organism>
<reference evidence="1 2" key="1">
    <citation type="submission" date="2018-07" db="EMBL/GenBank/DDBJ databases">
        <title>Complete genome sequence of Psychrobacillus sp. PB01, isolated from iceberg, and comparative genome analysis of Psychrobacillus strains.</title>
        <authorList>
            <person name="Lee P.C."/>
        </authorList>
    </citation>
    <scope>NUCLEOTIDE SEQUENCE [LARGE SCALE GENOMIC DNA]</scope>
    <source>
        <strain evidence="1 2">PB01</strain>
    </source>
</reference>
<dbReference type="Proteomes" id="UP000325517">
    <property type="component" value="Chromosome"/>
</dbReference>
<evidence type="ECO:0000313" key="1">
    <source>
        <dbReference type="EMBL" id="QFF99247.1"/>
    </source>
</evidence>
<proteinExistence type="predicted"/>
<dbReference type="RefSeq" id="WP_151700173.1">
    <property type="nucleotide sequence ID" value="NZ_CP031223.1"/>
</dbReference>
<dbReference type="EMBL" id="CP031223">
    <property type="protein sequence ID" value="QFF99247.1"/>
    <property type="molecule type" value="Genomic_DNA"/>
</dbReference>
<name>A0A5J6SSP8_9BACI</name>
<dbReference type="AlphaFoldDB" id="A0A5J6SSP8"/>
<accession>A0A5J6SSP8</accession>
<dbReference type="OrthoDB" id="2934625at2"/>
<sequence>MYAIHFFENKVKVLNQALRSIPSVDEDIKIKGRKGKVINVEQIEETLFHVYVEFEKLVDKNKAATKELGRKKKR</sequence>
<protein>
    <submittedName>
        <fullName evidence="1">Uncharacterized protein</fullName>
    </submittedName>
</protein>
<gene>
    <name evidence="1" type="ORF">PB01_10615</name>
</gene>
<keyword evidence="2" id="KW-1185">Reference proteome</keyword>
<evidence type="ECO:0000313" key="2">
    <source>
        <dbReference type="Proteomes" id="UP000325517"/>
    </source>
</evidence>